<dbReference type="EMBL" id="JAOYFB010000037">
    <property type="protein sequence ID" value="KAK4022228.1"/>
    <property type="molecule type" value="Genomic_DNA"/>
</dbReference>
<sequence length="78" mass="8924">MKEMRGRSFYRLLFDDGEGGPLAIERKKKWGVGRHMLREISGAGIWARESPRALNKNRGDPLPPTISRFRDIKKSDAV</sequence>
<dbReference type="EMBL" id="JAOYFB010000037">
    <property type="protein sequence ID" value="KAK4022227.1"/>
    <property type="molecule type" value="Genomic_DNA"/>
</dbReference>
<keyword evidence="4" id="KW-1185">Reference proteome</keyword>
<feature type="compositionally biased region" description="Basic and acidic residues" evidence="1">
    <location>
        <begin position="68"/>
        <end position="78"/>
    </location>
</feature>
<organism evidence="2 4">
    <name type="scientific">Daphnia magna</name>
    <dbReference type="NCBI Taxonomy" id="35525"/>
    <lineage>
        <taxon>Eukaryota</taxon>
        <taxon>Metazoa</taxon>
        <taxon>Ecdysozoa</taxon>
        <taxon>Arthropoda</taxon>
        <taxon>Crustacea</taxon>
        <taxon>Branchiopoda</taxon>
        <taxon>Diplostraca</taxon>
        <taxon>Cladocera</taxon>
        <taxon>Anomopoda</taxon>
        <taxon>Daphniidae</taxon>
        <taxon>Daphnia</taxon>
    </lineage>
</organism>
<evidence type="ECO:0000256" key="1">
    <source>
        <dbReference type="SAM" id="MobiDB-lite"/>
    </source>
</evidence>
<reference evidence="2 4" key="1">
    <citation type="journal article" date="2023" name="Nucleic Acids Res.">
        <title>The hologenome of Daphnia magna reveals possible DNA methylation and microbiome-mediated evolution of the host genome.</title>
        <authorList>
            <person name="Chaturvedi A."/>
            <person name="Li X."/>
            <person name="Dhandapani V."/>
            <person name="Marshall H."/>
            <person name="Kissane S."/>
            <person name="Cuenca-Cambronero M."/>
            <person name="Asole G."/>
            <person name="Calvet F."/>
            <person name="Ruiz-Romero M."/>
            <person name="Marangio P."/>
            <person name="Guigo R."/>
            <person name="Rago D."/>
            <person name="Mirbahai L."/>
            <person name="Eastwood N."/>
            <person name="Colbourne J.K."/>
            <person name="Zhou J."/>
            <person name="Mallon E."/>
            <person name="Orsini L."/>
        </authorList>
    </citation>
    <scope>NUCLEOTIDE SEQUENCE [LARGE SCALE GENOMIC DNA]</scope>
    <source>
        <strain evidence="2">LRV0_1</strain>
    </source>
</reference>
<evidence type="ECO:0000313" key="3">
    <source>
        <dbReference type="EMBL" id="KAK4022228.1"/>
    </source>
</evidence>
<accession>A0ABR0AAQ8</accession>
<proteinExistence type="predicted"/>
<evidence type="ECO:0000313" key="4">
    <source>
        <dbReference type="Proteomes" id="UP001234178"/>
    </source>
</evidence>
<name>A0ABR0AAQ8_9CRUS</name>
<dbReference type="Proteomes" id="UP001234178">
    <property type="component" value="Unassembled WGS sequence"/>
</dbReference>
<protein>
    <submittedName>
        <fullName evidence="2">Uncharacterized protein</fullName>
    </submittedName>
</protein>
<comment type="caution">
    <text evidence="2">The sequence shown here is derived from an EMBL/GenBank/DDBJ whole genome shotgun (WGS) entry which is preliminary data.</text>
</comment>
<evidence type="ECO:0000313" key="2">
    <source>
        <dbReference type="EMBL" id="KAK4022227.1"/>
    </source>
</evidence>
<feature type="region of interest" description="Disordered" evidence="1">
    <location>
        <begin position="53"/>
        <end position="78"/>
    </location>
</feature>
<gene>
    <name evidence="2" type="ORF">OUZ56_007706</name>
    <name evidence="3" type="ORF">OUZ56_007707</name>
</gene>